<gene>
    <name evidence="1" type="ORF">BLAHAN_05384</name>
</gene>
<dbReference type="RefSeq" id="WP_003020421.1">
    <property type="nucleotide sequence ID" value="NZ_CP022413.2"/>
</dbReference>
<dbReference type="EMBL" id="ABYU02000016">
    <property type="protein sequence ID" value="EEX21759.1"/>
    <property type="molecule type" value="Genomic_DNA"/>
</dbReference>
<evidence type="ECO:0000313" key="1">
    <source>
        <dbReference type="EMBL" id="EEX21759.1"/>
    </source>
</evidence>
<dbReference type="STRING" id="537007.BLAHAN_05384"/>
<protein>
    <submittedName>
        <fullName evidence="1">Uncharacterized protein</fullName>
    </submittedName>
</protein>
<accession>C9L7L4</accession>
<proteinExistence type="predicted"/>
<keyword evidence="2" id="KW-1185">Reference proteome</keyword>
<organism evidence="1 2">
    <name type="scientific">Blautia hansenii DSM 20583</name>
    <dbReference type="NCBI Taxonomy" id="537007"/>
    <lineage>
        <taxon>Bacteria</taxon>
        <taxon>Bacillati</taxon>
        <taxon>Bacillota</taxon>
        <taxon>Clostridia</taxon>
        <taxon>Lachnospirales</taxon>
        <taxon>Lachnospiraceae</taxon>
        <taxon>Blautia</taxon>
    </lineage>
</organism>
<evidence type="ECO:0000313" key="2">
    <source>
        <dbReference type="Proteomes" id="UP000003755"/>
    </source>
</evidence>
<dbReference type="KEGG" id="bhan:CGC63_09735"/>
<dbReference type="AlphaFoldDB" id="C9L7L4"/>
<dbReference type="HOGENOM" id="CLU_1222816_0_0_9"/>
<sequence>MVRIDTSKLHPGMIVKNYKELCKILGIEPKTSNSKIRQLKEIEELISYQKSGHAFIIKEVYDKKTLKFTLSKPRDKRYKNPRNIYTRYISQILLQVINNCSEKQFSNVTFKDICVLLGLVEIDNNEKYVFKNTDGTTLEMTQEQRTLSIQKMESILKSAITSLVNKGYITCQHTERRYTFSFSASINVINLSEMDVQREKQMLHEEFILFITNNYLRKEAVNDTSN</sequence>
<dbReference type="Proteomes" id="UP000003755">
    <property type="component" value="Unassembled WGS sequence"/>
</dbReference>
<name>C9L7L4_BLAHA</name>
<reference evidence="1" key="1">
    <citation type="submission" date="2009-09" db="EMBL/GenBank/DDBJ databases">
        <authorList>
            <person name="Weinstock G."/>
            <person name="Sodergren E."/>
            <person name="Clifton S."/>
            <person name="Fulton L."/>
            <person name="Fulton B."/>
            <person name="Courtney L."/>
            <person name="Fronick C."/>
            <person name="Harrison M."/>
            <person name="Strong C."/>
            <person name="Farmer C."/>
            <person name="Delahaunty K."/>
            <person name="Markovic C."/>
            <person name="Hall O."/>
            <person name="Minx P."/>
            <person name="Tomlinson C."/>
            <person name="Mitreva M."/>
            <person name="Nelson J."/>
            <person name="Hou S."/>
            <person name="Wollam A."/>
            <person name="Pepin K.H."/>
            <person name="Johnson M."/>
            <person name="Bhonagiri V."/>
            <person name="Nash W.E."/>
            <person name="Warren W."/>
            <person name="Chinwalla A."/>
            <person name="Mardis E.R."/>
            <person name="Wilson R.K."/>
        </authorList>
    </citation>
    <scope>NUCLEOTIDE SEQUENCE [LARGE SCALE GENOMIC DNA]</scope>
    <source>
        <strain evidence="1">DSM 20583</strain>
    </source>
</reference>
<comment type="caution">
    <text evidence="1">The sequence shown here is derived from an EMBL/GenBank/DDBJ whole genome shotgun (WGS) entry which is preliminary data.</text>
</comment>